<evidence type="ECO:0000313" key="3">
    <source>
        <dbReference type="EMBL" id="KAI0519264.1"/>
    </source>
</evidence>
<feature type="domain" description="Reverse transcriptase zinc-binding" evidence="2">
    <location>
        <begin position="163"/>
        <end position="246"/>
    </location>
</feature>
<evidence type="ECO:0000259" key="2">
    <source>
        <dbReference type="Pfam" id="PF13966"/>
    </source>
</evidence>
<organism evidence="3 4">
    <name type="scientific">Dendrobium nobile</name>
    <name type="common">Orchid</name>
    <dbReference type="NCBI Taxonomy" id="94219"/>
    <lineage>
        <taxon>Eukaryota</taxon>
        <taxon>Viridiplantae</taxon>
        <taxon>Streptophyta</taxon>
        <taxon>Embryophyta</taxon>
        <taxon>Tracheophyta</taxon>
        <taxon>Spermatophyta</taxon>
        <taxon>Magnoliopsida</taxon>
        <taxon>Liliopsida</taxon>
        <taxon>Asparagales</taxon>
        <taxon>Orchidaceae</taxon>
        <taxon>Epidendroideae</taxon>
        <taxon>Malaxideae</taxon>
        <taxon>Dendrobiinae</taxon>
        <taxon>Dendrobium</taxon>
    </lineage>
</organism>
<dbReference type="SMR" id="A0A8T3BV72"/>
<dbReference type="GO" id="GO:0004523">
    <property type="term" value="F:RNA-DNA hybrid ribonuclease activity"/>
    <property type="evidence" value="ECO:0007669"/>
    <property type="project" value="InterPro"/>
</dbReference>
<evidence type="ECO:0000313" key="4">
    <source>
        <dbReference type="Proteomes" id="UP000829196"/>
    </source>
</evidence>
<reference evidence="3" key="1">
    <citation type="journal article" date="2022" name="Front. Genet.">
        <title>Chromosome-Scale Assembly of the Dendrobium nobile Genome Provides Insights Into the Molecular Mechanism of the Biosynthesis of the Medicinal Active Ingredient of Dendrobium.</title>
        <authorList>
            <person name="Xu Q."/>
            <person name="Niu S.-C."/>
            <person name="Li K.-L."/>
            <person name="Zheng P.-J."/>
            <person name="Zhang X.-J."/>
            <person name="Jia Y."/>
            <person name="Liu Y."/>
            <person name="Niu Y.-X."/>
            <person name="Yu L.-H."/>
            <person name="Chen D.-F."/>
            <person name="Zhang G.-Q."/>
        </authorList>
    </citation>
    <scope>NUCLEOTIDE SEQUENCE</scope>
    <source>
        <tissue evidence="3">Leaf</tissue>
    </source>
</reference>
<dbReference type="Gene3D" id="3.30.420.10">
    <property type="entry name" value="Ribonuclease H-like superfamily/Ribonuclease H"/>
    <property type="match status" value="1"/>
</dbReference>
<dbReference type="Pfam" id="PF13456">
    <property type="entry name" value="RVT_3"/>
    <property type="match status" value="1"/>
</dbReference>
<dbReference type="InterPro" id="IPR002156">
    <property type="entry name" value="RNaseH_domain"/>
</dbReference>
<dbReference type="OrthoDB" id="787155at2759"/>
<proteinExistence type="predicted"/>
<feature type="domain" description="RNase H type-1" evidence="1">
    <location>
        <begin position="372"/>
        <end position="489"/>
    </location>
</feature>
<dbReference type="CDD" id="cd06222">
    <property type="entry name" value="RNase_H_like"/>
    <property type="match status" value="1"/>
</dbReference>
<sequence>MCGPVNEGGLGCKSILDMVYAFSQKLWFAFRTNNSLWSNFMHIKYCKDVHPLYCSYKTSDSLVWKRLCKISWEAEQFVQWGLGKGDISFWQDNWLGNGSIDSMLNTHTLINTKVSSLLVNGNWNIIELGNLVPLELFNQIISIPLQLNAKDCIIFNISTNGQFKLNLVWDNFRVKQAESMVFKALWDNSIPVSYSILAWRCIKGFLPVDNRLWNKGFCLPSKCQCCFNIESIEHVFISSPIAQTVWNYFANSVNKVITLNGYDNLYALLSDWMTSTKGHIINILPNFILWFIWKARNEAKHRNSKINAMAIISNVNNKVFQSFFAKLIKEKDFKNCESFASALGIELNGTQVGRRERLVRWIKPIQFFLKLNTDGAVAQFSAGMGGILHDWLGEVILVFAGLINLCNAISAELMALAKGLELCLSRGFFNIEIEVDALLIVQLIKNEKSLNPQFFYLIRKIRMAMANINCSLNHILREGNACADWLANFGCTCSSNFDFQIDNLPYQLLALVSFDNLGLSVTEG</sequence>
<dbReference type="InterPro" id="IPR044730">
    <property type="entry name" value="RNase_H-like_dom_plant"/>
</dbReference>
<evidence type="ECO:0000259" key="1">
    <source>
        <dbReference type="Pfam" id="PF13456"/>
    </source>
</evidence>
<name>A0A8T3BV72_DENNO</name>
<dbReference type="InterPro" id="IPR036397">
    <property type="entry name" value="RNaseH_sf"/>
</dbReference>
<comment type="caution">
    <text evidence="3">The sequence shown here is derived from an EMBL/GenBank/DDBJ whole genome shotgun (WGS) entry which is preliminary data.</text>
</comment>
<dbReference type="PANTHER" id="PTHR47723:SF19">
    <property type="entry name" value="POLYNUCLEOTIDYL TRANSFERASE, RIBONUCLEASE H-LIKE SUPERFAMILY PROTEIN"/>
    <property type="match status" value="1"/>
</dbReference>
<protein>
    <recommendedName>
        <fullName evidence="5">RNase H type-1 domain-containing protein</fullName>
    </recommendedName>
</protein>
<dbReference type="InterPro" id="IPR012337">
    <property type="entry name" value="RNaseH-like_sf"/>
</dbReference>
<dbReference type="Proteomes" id="UP000829196">
    <property type="component" value="Unassembled WGS sequence"/>
</dbReference>
<evidence type="ECO:0008006" key="5">
    <source>
        <dbReference type="Google" id="ProtNLM"/>
    </source>
</evidence>
<accession>A0A8T3BV72</accession>
<dbReference type="AlphaFoldDB" id="A0A8T3BV72"/>
<dbReference type="GO" id="GO:0003676">
    <property type="term" value="F:nucleic acid binding"/>
    <property type="evidence" value="ECO:0007669"/>
    <property type="project" value="InterPro"/>
</dbReference>
<keyword evidence="4" id="KW-1185">Reference proteome</keyword>
<dbReference type="Pfam" id="PF13966">
    <property type="entry name" value="zf-RVT"/>
    <property type="match status" value="1"/>
</dbReference>
<dbReference type="EMBL" id="JAGYWB010000006">
    <property type="protein sequence ID" value="KAI0519264.1"/>
    <property type="molecule type" value="Genomic_DNA"/>
</dbReference>
<dbReference type="InterPro" id="IPR026960">
    <property type="entry name" value="RVT-Znf"/>
</dbReference>
<gene>
    <name evidence="3" type="ORF">KFK09_006706</name>
</gene>
<dbReference type="SUPFAM" id="SSF53098">
    <property type="entry name" value="Ribonuclease H-like"/>
    <property type="match status" value="1"/>
</dbReference>
<dbReference type="PANTHER" id="PTHR47723">
    <property type="entry name" value="OS05G0353850 PROTEIN"/>
    <property type="match status" value="1"/>
</dbReference>
<dbReference type="InterPro" id="IPR053151">
    <property type="entry name" value="RNase_H-like"/>
</dbReference>